<organism evidence="2 3">
    <name type="scientific">Goodea atripinnis</name>
    <dbReference type="NCBI Taxonomy" id="208336"/>
    <lineage>
        <taxon>Eukaryota</taxon>
        <taxon>Metazoa</taxon>
        <taxon>Chordata</taxon>
        <taxon>Craniata</taxon>
        <taxon>Vertebrata</taxon>
        <taxon>Euteleostomi</taxon>
        <taxon>Actinopterygii</taxon>
        <taxon>Neopterygii</taxon>
        <taxon>Teleostei</taxon>
        <taxon>Neoteleostei</taxon>
        <taxon>Acanthomorphata</taxon>
        <taxon>Ovalentaria</taxon>
        <taxon>Atherinomorphae</taxon>
        <taxon>Cyprinodontiformes</taxon>
        <taxon>Goodeidae</taxon>
        <taxon>Goodea</taxon>
    </lineage>
</organism>
<keyword evidence="3" id="KW-1185">Reference proteome</keyword>
<name>A0ABV0PG63_9TELE</name>
<sequence length="148" mass="16999">MWKRDKREINKTAGCILNKNILMAQNTEKSGSFYVEGIQPFLPDCFRERLMSNCLPDHFTTNFPPQCCSTTHDAWLTPSLTPSCYCMLEPSRLFFFSPSCSHKLRQQFLCLDDDFCCCSVNRKPHKSSFSVCHCLLLLLVFLSVLLAV</sequence>
<evidence type="ECO:0000313" key="2">
    <source>
        <dbReference type="EMBL" id="MEQ2182476.1"/>
    </source>
</evidence>
<feature type="transmembrane region" description="Helical" evidence="1">
    <location>
        <begin position="129"/>
        <end position="147"/>
    </location>
</feature>
<keyword evidence="1" id="KW-0472">Membrane</keyword>
<dbReference type="EMBL" id="JAHRIO010072310">
    <property type="protein sequence ID" value="MEQ2182476.1"/>
    <property type="molecule type" value="Genomic_DNA"/>
</dbReference>
<proteinExistence type="predicted"/>
<accession>A0ABV0PG63</accession>
<protein>
    <submittedName>
        <fullName evidence="2">Uncharacterized protein</fullName>
    </submittedName>
</protein>
<keyword evidence="1" id="KW-0812">Transmembrane</keyword>
<evidence type="ECO:0000313" key="3">
    <source>
        <dbReference type="Proteomes" id="UP001476798"/>
    </source>
</evidence>
<keyword evidence="1" id="KW-1133">Transmembrane helix</keyword>
<dbReference type="Proteomes" id="UP001476798">
    <property type="component" value="Unassembled WGS sequence"/>
</dbReference>
<comment type="caution">
    <text evidence="2">The sequence shown here is derived from an EMBL/GenBank/DDBJ whole genome shotgun (WGS) entry which is preliminary data.</text>
</comment>
<evidence type="ECO:0000256" key="1">
    <source>
        <dbReference type="SAM" id="Phobius"/>
    </source>
</evidence>
<reference evidence="2 3" key="1">
    <citation type="submission" date="2021-06" db="EMBL/GenBank/DDBJ databases">
        <authorList>
            <person name="Palmer J.M."/>
        </authorList>
    </citation>
    <scope>NUCLEOTIDE SEQUENCE [LARGE SCALE GENOMIC DNA]</scope>
    <source>
        <strain evidence="2 3">GA_2019</strain>
        <tissue evidence="2">Muscle</tissue>
    </source>
</reference>
<gene>
    <name evidence="2" type="ORF">GOODEAATRI_022671</name>
</gene>